<evidence type="ECO:0000313" key="3">
    <source>
        <dbReference type="EMBL" id="SEI70500.1"/>
    </source>
</evidence>
<proteinExistence type="predicted"/>
<dbReference type="EMBL" id="FOFJ01000019">
    <property type="protein sequence ID" value="SEQ82510.1"/>
    <property type="molecule type" value="Genomic_DNA"/>
</dbReference>
<dbReference type="EMBL" id="FNYO01000016">
    <property type="protein sequence ID" value="SEI70500.1"/>
    <property type="molecule type" value="Genomic_DNA"/>
</dbReference>
<evidence type="ECO:0000313" key="7">
    <source>
        <dbReference type="Proteomes" id="UP000199267"/>
    </source>
</evidence>
<dbReference type="EMBL" id="FNYQ01000014">
    <property type="protein sequence ID" value="SEI65456.1"/>
    <property type="molecule type" value="Genomic_DNA"/>
</dbReference>
<dbReference type="Proteomes" id="UP000199267">
    <property type="component" value="Unassembled WGS sequence"/>
</dbReference>
<dbReference type="OrthoDB" id="7017521at2"/>
<gene>
    <name evidence="2" type="ORF">SAMN04244572_01204</name>
    <name evidence="4" type="ORF">SAMN04244573_02322</name>
    <name evidence="3" type="ORF">SAMN04244579_01711</name>
</gene>
<protein>
    <submittedName>
        <fullName evidence="4">Uncharacterized protein</fullName>
    </submittedName>
</protein>
<dbReference type="STRING" id="170623.SAMN04244579_01711"/>
<dbReference type="InterPro" id="IPR054636">
    <property type="entry name" value="CydP"/>
</dbReference>
<keyword evidence="1" id="KW-0812">Transmembrane</keyword>
<evidence type="ECO:0000256" key="1">
    <source>
        <dbReference type="SAM" id="Phobius"/>
    </source>
</evidence>
<dbReference type="Proteomes" id="UP000199250">
    <property type="component" value="Unassembled WGS sequence"/>
</dbReference>
<evidence type="ECO:0000313" key="4">
    <source>
        <dbReference type="EMBL" id="SEQ82510.1"/>
    </source>
</evidence>
<dbReference type="RefSeq" id="WP_090622095.1">
    <property type="nucleotide sequence ID" value="NZ_FNYO01000016.1"/>
</dbReference>
<keyword evidence="1" id="KW-1133">Transmembrane helix</keyword>
<evidence type="ECO:0000313" key="5">
    <source>
        <dbReference type="Proteomes" id="UP000199005"/>
    </source>
</evidence>
<sequence>MSQPPKSSPWRIPLVRELAVILAIKLGVILGIKALWFTEPMMPKNGTEKVSERLFGSVAVQHQSPTEESP</sequence>
<dbReference type="Proteomes" id="UP000199005">
    <property type="component" value="Unassembled WGS sequence"/>
</dbReference>
<reference evidence="5 6" key="1">
    <citation type="submission" date="2016-10" db="EMBL/GenBank/DDBJ databases">
        <authorList>
            <person name="de Groot N.N."/>
        </authorList>
    </citation>
    <scope>NUCLEOTIDE SEQUENCE [LARGE SCALE GENOMIC DNA]</scope>
    <source>
        <strain evidence="3 5">DSM 1041</strain>
        <strain evidence="2 6">DSM 373</strain>
        <strain evidence="4 7">DSM 378</strain>
    </source>
</reference>
<organism evidence="4 7">
    <name type="scientific">Azotobacter beijerinckii</name>
    <dbReference type="NCBI Taxonomy" id="170623"/>
    <lineage>
        <taxon>Bacteria</taxon>
        <taxon>Pseudomonadati</taxon>
        <taxon>Pseudomonadota</taxon>
        <taxon>Gammaproteobacteria</taxon>
        <taxon>Pseudomonadales</taxon>
        <taxon>Pseudomonadaceae</taxon>
        <taxon>Azotobacter</taxon>
    </lineage>
</organism>
<evidence type="ECO:0000313" key="2">
    <source>
        <dbReference type="EMBL" id="SEI65456.1"/>
    </source>
</evidence>
<dbReference type="NCBIfam" id="NF045611">
    <property type="entry name" value="small_CydP"/>
    <property type="match status" value="1"/>
</dbReference>
<name>A0A1H9J6L7_9GAMM</name>
<dbReference type="AlphaFoldDB" id="A0A1H9J6L7"/>
<keyword evidence="1" id="KW-0472">Membrane</keyword>
<accession>A0A1H9J6L7</accession>
<evidence type="ECO:0000313" key="6">
    <source>
        <dbReference type="Proteomes" id="UP000199250"/>
    </source>
</evidence>
<feature type="transmembrane region" description="Helical" evidence="1">
    <location>
        <begin position="18"/>
        <end position="36"/>
    </location>
</feature>